<name>A0ABR7IPI1_9CLOT</name>
<reference evidence="1 2" key="1">
    <citation type="submission" date="2020-08" db="EMBL/GenBank/DDBJ databases">
        <title>Genome public.</title>
        <authorList>
            <person name="Liu C."/>
            <person name="Sun Q."/>
        </authorList>
    </citation>
    <scope>NUCLEOTIDE SEQUENCE [LARGE SCALE GENOMIC DNA]</scope>
    <source>
        <strain evidence="1 2">NSJ-27</strain>
    </source>
</reference>
<evidence type="ECO:0000313" key="2">
    <source>
        <dbReference type="Proteomes" id="UP000649151"/>
    </source>
</evidence>
<comment type="caution">
    <text evidence="1">The sequence shown here is derived from an EMBL/GenBank/DDBJ whole genome shotgun (WGS) entry which is preliminary data.</text>
</comment>
<keyword evidence="2" id="KW-1185">Reference proteome</keyword>
<organism evidence="1 2">
    <name type="scientific">Clostridium facile</name>
    <dbReference type="NCBI Taxonomy" id="2763035"/>
    <lineage>
        <taxon>Bacteria</taxon>
        <taxon>Bacillati</taxon>
        <taxon>Bacillota</taxon>
        <taxon>Clostridia</taxon>
        <taxon>Eubacteriales</taxon>
        <taxon>Clostridiaceae</taxon>
        <taxon>Clostridium</taxon>
    </lineage>
</organism>
<protein>
    <submittedName>
        <fullName evidence="1">Uncharacterized protein</fullName>
    </submittedName>
</protein>
<accession>A0ABR7IPI1</accession>
<gene>
    <name evidence="1" type="ORF">H8Z77_03245</name>
</gene>
<evidence type="ECO:0000313" key="1">
    <source>
        <dbReference type="EMBL" id="MBC5787039.1"/>
    </source>
</evidence>
<dbReference type="Proteomes" id="UP000649151">
    <property type="component" value="Unassembled WGS sequence"/>
</dbReference>
<dbReference type="EMBL" id="JACOQK010000001">
    <property type="protein sequence ID" value="MBC5787039.1"/>
    <property type="molecule type" value="Genomic_DNA"/>
</dbReference>
<proteinExistence type="predicted"/>
<sequence length="117" mass="13408">MYTENQHRKIFEQVIDRMNQKNRNLLATVYLLTAEPSIWQIASARVTRDSIDFENMSLGSLKPTEYTLFAVAKDLYCGTELVSISDLANRNLLPEELFRLVCSALCIGRHGKKVLEE</sequence>
<dbReference type="RefSeq" id="WP_069988734.1">
    <property type="nucleotide sequence ID" value="NZ_JACOQK010000001.1"/>
</dbReference>